<evidence type="ECO:0000256" key="2">
    <source>
        <dbReference type="RuleBase" id="RU369043"/>
    </source>
</evidence>
<protein>
    <recommendedName>
        <fullName evidence="2">ACT domain-containing protein ACR</fullName>
    </recommendedName>
    <alternativeName>
        <fullName evidence="2">Protein ACT DOMAIN REPEATS</fullName>
    </alternativeName>
</protein>
<evidence type="ECO:0000313" key="5">
    <source>
        <dbReference type="Proteomes" id="UP000325081"/>
    </source>
</evidence>
<dbReference type="GO" id="GO:0016597">
    <property type="term" value="F:amino acid binding"/>
    <property type="evidence" value="ECO:0007669"/>
    <property type="project" value="UniProtKB-UniRule"/>
</dbReference>
<dbReference type="EMBL" id="BKCP01001113">
    <property type="protein sequence ID" value="GER26621.1"/>
    <property type="molecule type" value="Genomic_DNA"/>
</dbReference>
<keyword evidence="1 2" id="KW-0677">Repeat</keyword>
<gene>
    <name evidence="4" type="ORF">STAS_02277</name>
</gene>
<reference evidence="5" key="1">
    <citation type="journal article" date="2019" name="Curr. Biol.">
        <title>Genome Sequence of Striga asiatica Provides Insight into the Evolution of Plant Parasitism.</title>
        <authorList>
            <person name="Yoshida S."/>
            <person name="Kim S."/>
            <person name="Wafula E.K."/>
            <person name="Tanskanen J."/>
            <person name="Kim Y.M."/>
            <person name="Honaas L."/>
            <person name="Yang Z."/>
            <person name="Spallek T."/>
            <person name="Conn C.E."/>
            <person name="Ichihashi Y."/>
            <person name="Cheong K."/>
            <person name="Cui S."/>
            <person name="Der J.P."/>
            <person name="Gundlach H."/>
            <person name="Jiao Y."/>
            <person name="Hori C."/>
            <person name="Ishida J.K."/>
            <person name="Kasahara H."/>
            <person name="Kiba T."/>
            <person name="Kim M.S."/>
            <person name="Koo N."/>
            <person name="Laohavisit A."/>
            <person name="Lee Y.H."/>
            <person name="Lumba S."/>
            <person name="McCourt P."/>
            <person name="Mortimer J.C."/>
            <person name="Mutuku J.M."/>
            <person name="Nomura T."/>
            <person name="Sasaki-Sekimoto Y."/>
            <person name="Seto Y."/>
            <person name="Wang Y."/>
            <person name="Wakatake T."/>
            <person name="Sakakibara H."/>
            <person name="Demura T."/>
            <person name="Yamaguchi S."/>
            <person name="Yoneyama K."/>
            <person name="Manabe R.I."/>
            <person name="Nelson D.C."/>
            <person name="Schulman A.H."/>
            <person name="Timko M.P."/>
            <person name="dePamphilis C.W."/>
            <person name="Choi D."/>
            <person name="Shirasu K."/>
        </authorList>
    </citation>
    <scope>NUCLEOTIDE SEQUENCE [LARGE SCALE GENOMIC DNA]</scope>
    <source>
        <strain evidence="5">cv. UVA1</strain>
    </source>
</reference>
<dbReference type="PANTHER" id="PTHR31096:SF6">
    <property type="entry name" value="ACT DOMAIN-CONTAINING PROTEIN ACR8"/>
    <property type="match status" value="1"/>
</dbReference>
<dbReference type="PANTHER" id="PTHR31096">
    <property type="entry name" value="ACT DOMAIN-CONTAINING PROTEIN ACR4-RELATED"/>
    <property type="match status" value="1"/>
</dbReference>
<dbReference type="AlphaFoldDB" id="A0A5A7P245"/>
<dbReference type="InterPro" id="IPR040217">
    <property type="entry name" value="ACR1-12"/>
</dbReference>
<feature type="region of interest" description="Disordered" evidence="3">
    <location>
        <begin position="1"/>
        <end position="24"/>
    </location>
</feature>
<evidence type="ECO:0000256" key="1">
    <source>
        <dbReference type="ARBA" id="ARBA00022737"/>
    </source>
</evidence>
<name>A0A5A7P245_STRAF</name>
<sequence>MASTALPTGTRQRTAEELNRKKLDGGFRSNGVGIRYEQPRRHEIFNREGSREFGPSRADQAYNWATIDAKVWTSGSPIEDEQKLDKIGVILRNVLKADKDIRSARTSVSLAEMHTEMRLHQLMFVDQDYERRVVARPGSGPSVYVTNHLEKDYSVVIIQCRDWIKL</sequence>
<keyword evidence="5" id="KW-1185">Reference proteome</keyword>
<accession>A0A5A7P245</accession>
<dbReference type="Proteomes" id="UP000325081">
    <property type="component" value="Unassembled WGS sequence"/>
</dbReference>
<comment type="caution">
    <text evidence="4">The sequence shown here is derived from an EMBL/GenBank/DDBJ whole genome shotgun (WGS) entry which is preliminary data.</text>
</comment>
<feature type="compositionally biased region" description="Polar residues" evidence="3">
    <location>
        <begin position="1"/>
        <end position="12"/>
    </location>
</feature>
<proteinExistence type="predicted"/>
<organism evidence="4 5">
    <name type="scientific">Striga asiatica</name>
    <name type="common">Asiatic witchweed</name>
    <name type="synonym">Buchnera asiatica</name>
    <dbReference type="NCBI Taxonomy" id="4170"/>
    <lineage>
        <taxon>Eukaryota</taxon>
        <taxon>Viridiplantae</taxon>
        <taxon>Streptophyta</taxon>
        <taxon>Embryophyta</taxon>
        <taxon>Tracheophyta</taxon>
        <taxon>Spermatophyta</taxon>
        <taxon>Magnoliopsida</taxon>
        <taxon>eudicotyledons</taxon>
        <taxon>Gunneridae</taxon>
        <taxon>Pentapetalae</taxon>
        <taxon>asterids</taxon>
        <taxon>lamiids</taxon>
        <taxon>Lamiales</taxon>
        <taxon>Orobanchaceae</taxon>
        <taxon>Buchnereae</taxon>
        <taxon>Striga</taxon>
    </lineage>
</organism>
<feature type="compositionally biased region" description="Basic and acidic residues" evidence="3">
    <location>
        <begin position="13"/>
        <end position="24"/>
    </location>
</feature>
<evidence type="ECO:0000313" key="4">
    <source>
        <dbReference type="EMBL" id="GER26621.1"/>
    </source>
</evidence>
<evidence type="ECO:0000256" key="3">
    <source>
        <dbReference type="SAM" id="MobiDB-lite"/>
    </source>
</evidence>
<comment type="function">
    <text evidence="2">Binds amino acids.</text>
</comment>